<reference evidence="12" key="2">
    <citation type="journal article" date="2011" name="J. Biotechnol.">
        <title>Genome sequence of B. amyloliquefaciens type strain DSM7(T) reveals differences to plant-associated B. amyloliquefaciens FZB42.</title>
        <authorList>
            <person name="Ruckert C."/>
            <person name="Blom J."/>
            <person name="Chen X."/>
            <person name="Reva O."/>
            <person name="Borriss R."/>
        </authorList>
    </citation>
    <scope>NUCLEOTIDE SEQUENCE [LARGE SCALE GENOMIC DNA]</scope>
    <source>
        <strain evidence="12">DSM 7</strain>
    </source>
</reference>
<dbReference type="InterPro" id="IPR020846">
    <property type="entry name" value="MFS_dom"/>
</dbReference>
<feature type="domain" description="Major facilitator superfamily (MFS) profile" evidence="10">
    <location>
        <begin position="15"/>
        <end position="400"/>
    </location>
</feature>
<evidence type="ECO:0000256" key="1">
    <source>
        <dbReference type="ARBA" id="ARBA00004651"/>
    </source>
</evidence>
<proteinExistence type="inferred from homology"/>
<comment type="subcellular location">
    <subcellularLocation>
        <location evidence="1 9">Cell membrane</location>
        <topology evidence="1 9">Multi-pass membrane protein</topology>
    </subcellularLocation>
</comment>
<evidence type="ECO:0000313" key="12">
    <source>
        <dbReference type="Proteomes" id="UP000006562"/>
    </source>
</evidence>
<evidence type="ECO:0000256" key="6">
    <source>
        <dbReference type="ARBA" id="ARBA00022692"/>
    </source>
</evidence>
<feature type="transmembrane region" description="Helical" evidence="9">
    <location>
        <begin position="106"/>
        <end position="127"/>
    </location>
</feature>
<dbReference type="InterPro" id="IPR005829">
    <property type="entry name" value="Sugar_transporter_CS"/>
</dbReference>
<feature type="transmembrane region" description="Helical" evidence="9">
    <location>
        <begin position="347"/>
        <end position="367"/>
    </location>
</feature>
<evidence type="ECO:0000256" key="2">
    <source>
        <dbReference type="ARBA" id="ARBA00006236"/>
    </source>
</evidence>
<dbReference type="PANTHER" id="PTHR23502">
    <property type="entry name" value="MAJOR FACILITATOR SUPERFAMILY"/>
    <property type="match status" value="1"/>
</dbReference>
<evidence type="ECO:0000259" key="10">
    <source>
        <dbReference type="PROSITE" id="PS50850"/>
    </source>
</evidence>
<accession>A0A9P1JKQ2</accession>
<feature type="transmembrane region" description="Helical" evidence="9">
    <location>
        <begin position="310"/>
        <end position="335"/>
    </location>
</feature>
<dbReference type="AlphaFoldDB" id="A0A9P1JKQ2"/>
<keyword evidence="6 9" id="KW-0812">Transmembrane</keyword>
<dbReference type="Pfam" id="PF07690">
    <property type="entry name" value="MFS_1"/>
    <property type="match status" value="1"/>
</dbReference>
<dbReference type="GO" id="GO:0042910">
    <property type="term" value="F:xenobiotic transmembrane transporter activity"/>
    <property type="evidence" value="ECO:0007669"/>
    <property type="project" value="InterPro"/>
</dbReference>
<comment type="similarity">
    <text evidence="2 9">Belongs to the major facilitator superfamily. Bcr/CmlA family.</text>
</comment>
<keyword evidence="5 9" id="KW-1003">Cell membrane</keyword>
<dbReference type="PROSITE" id="PS50850">
    <property type="entry name" value="MFS"/>
    <property type="match status" value="1"/>
</dbReference>
<keyword evidence="8 9" id="KW-0472">Membrane</keyword>
<dbReference type="CDD" id="cd17320">
    <property type="entry name" value="MFS_MdfA_MDR_like"/>
    <property type="match status" value="1"/>
</dbReference>
<dbReference type="EMBL" id="FN597644">
    <property type="protein sequence ID" value="CBI44735.1"/>
    <property type="molecule type" value="Genomic_DNA"/>
</dbReference>
<evidence type="ECO:0000256" key="5">
    <source>
        <dbReference type="ARBA" id="ARBA00022475"/>
    </source>
</evidence>
<dbReference type="PROSITE" id="PS00216">
    <property type="entry name" value="SUGAR_TRANSPORT_1"/>
    <property type="match status" value="1"/>
</dbReference>
<keyword evidence="4 9" id="KW-0813">Transport</keyword>
<evidence type="ECO:0000256" key="9">
    <source>
        <dbReference type="RuleBase" id="RU365088"/>
    </source>
</evidence>
<feature type="transmembrane region" description="Helical" evidence="9">
    <location>
        <begin position="250"/>
        <end position="273"/>
    </location>
</feature>
<feature type="transmembrane region" description="Helical" evidence="9">
    <location>
        <begin position="12"/>
        <end position="30"/>
    </location>
</feature>
<protein>
    <recommendedName>
        <fullName evidence="9">Bcr/CflA family efflux transporter</fullName>
    </recommendedName>
</protein>
<evidence type="ECO:0000256" key="8">
    <source>
        <dbReference type="ARBA" id="ARBA00023136"/>
    </source>
</evidence>
<dbReference type="PRINTS" id="PR01035">
    <property type="entry name" value="TCRTETA"/>
</dbReference>
<dbReference type="KEGG" id="bao:BAMF_3609"/>
<dbReference type="InterPro" id="IPR001958">
    <property type="entry name" value="Tet-R_TetA/multi-R_MdtG-like"/>
</dbReference>
<feature type="transmembrane region" description="Helical" evidence="9">
    <location>
        <begin position="50"/>
        <end position="69"/>
    </location>
</feature>
<dbReference type="GO" id="GO:0005886">
    <property type="term" value="C:plasma membrane"/>
    <property type="evidence" value="ECO:0007669"/>
    <property type="project" value="UniProtKB-SubCell"/>
</dbReference>
<keyword evidence="12" id="KW-1185">Reference proteome</keyword>
<gene>
    <name evidence="11" type="primary">RBAM_034950</name>
    <name evidence="11" type="ordered locus">BAMF_3609</name>
</gene>
<feature type="transmembrane region" description="Helical" evidence="9">
    <location>
        <begin position="169"/>
        <end position="189"/>
    </location>
</feature>
<dbReference type="GO" id="GO:1990961">
    <property type="term" value="P:xenobiotic detoxification by transmembrane export across the plasma membrane"/>
    <property type="evidence" value="ECO:0007669"/>
    <property type="project" value="InterPro"/>
</dbReference>
<evidence type="ECO:0000313" key="11">
    <source>
        <dbReference type="EMBL" id="CBI44735.1"/>
    </source>
</evidence>
<dbReference type="SUPFAM" id="SSF103473">
    <property type="entry name" value="MFS general substrate transporter"/>
    <property type="match status" value="1"/>
</dbReference>
<comment type="similarity">
    <text evidence="3">Belongs to the major facilitator superfamily. TCR/Tet family.</text>
</comment>
<evidence type="ECO:0000256" key="3">
    <source>
        <dbReference type="ARBA" id="ARBA00007520"/>
    </source>
</evidence>
<evidence type="ECO:0000256" key="7">
    <source>
        <dbReference type="ARBA" id="ARBA00022989"/>
    </source>
</evidence>
<keyword evidence="7 9" id="KW-1133">Transmembrane helix</keyword>
<dbReference type="InterPro" id="IPR004812">
    <property type="entry name" value="Efflux_drug-R_Bcr/CmlA"/>
</dbReference>
<organism evidence="11 12">
    <name type="scientific">Bacillus amyloliquefaciens (strain ATCC 23350 / DSM 7 / BCRC 11601 / CCUG 28519 / NBRC 15535 / NRRL B-14393 / F)</name>
    <dbReference type="NCBI Taxonomy" id="692420"/>
    <lineage>
        <taxon>Bacteria</taxon>
        <taxon>Bacillati</taxon>
        <taxon>Bacillota</taxon>
        <taxon>Bacilli</taxon>
        <taxon>Bacillales</taxon>
        <taxon>Bacillaceae</taxon>
        <taxon>Bacillus</taxon>
        <taxon>Bacillus amyloliquefaciens group</taxon>
    </lineage>
</organism>
<feature type="transmembrane region" description="Helical" evidence="9">
    <location>
        <begin position="139"/>
        <end position="163"/>
    </location>
</feature>
<dbReference type="RefSeq" id="WP_013353989.1">
    <property type="nucleotide sequence ID" value="NC_014551.1"/>
</dbReference>
<name>A0A9P1JKQ2_BACAS</name>
<dbReference type="InterPro" id="IPR036259">
    <property type="entry name" value="MFS_trans_sf"/>
</dbReference>
<feature type="transmembrane region" description="Helical" evidence="9">
    <location>
        <begin position="81"/>
        <end position="100"/>
    </location>
</feature>
<dbReference type="FunFam" id="1.20.1720.10:FF:000005">
    <property type="entry name" value="Bcr/CflA family efflux transporter"/>
    <property type="match status" value="1"/>
</dbReference>
<reference evidence="11 12" key="1">
    <citation type="journal article" date="2011" name="Int. J. Syst. Evol. Microbiol.">
        <title>Relationship of Bacillus amyloliquefaciens clades associated with strains DSM 7T and FZB42T: a proposal for Bacillus amyloliquefaciens subsp. amyloliquefaciens subsp. nov. and Bacillus amyloliquefaciens subsp. plantarum subsp. nov. based on complete genome sequence comparisons.</title>
        <authorList>
            <person name="Borriss R."/>
            <person name="Chen X.H."/>
            <person name="Rueckert C."/>
            <person name="Blom J."/>
            <person name="Becker A."/>
            <person name="Baumgarth B."/>
            <person name="Fan B."/>
            <person name="Pukall R."/>
            <person name="Schumann P."/>
            <person name="Sproer C."/>
            <person name="Junge H."/>
            <person name="Vater J."/>
            <person name="Puhler A."/>
            <person name="Klenk H.P."/>
        </authorList>
    </citation>
    <scope>NUCLEOTIDE SEQUENCE [LARGE SCALE GENOMIC DNA]</scope>
    <source>
        <strain evidence="12">DSM 7</strain>
    </source>
</reference>
<dbReference type="Proteomes" id="UP000006562">
    <property type="component" value="Chromosome"/>
</dbReference>
<dbReference type="PANTHER" id="PTHR23502:SF132">
    <property type="entry name" value="POLYAMINE TRANSPORTER 2-RELATED"/>
    <property type="match status" value="1"/>
</dbReference>
<feature type="transmembrane region" description="Helical" evidence="9">
    <location>
        <begin position="285"/>
        <end position="304"/>
    </location>
</feature>
<sequence length="400" mass="41851">MNNGYSKAGRAGLGMVLILGTLASFGPLSLDMYLPALPEVAADLHTLASLAQLSLTFCLLGLAIGQIVVGPLSDMIGRRRPLILSLLLYMLSSLLCAFSPSVSFLIVMRFIQGFTGAAGIVIARASARDMYSGKELTAFFSLLMLVNGAAPILAPITGGFILQFAGWKIVFIVLAVIGCIIFAAVITALPESLPPEKRTSGGLRETLMTFRGLLGDRMFMGIALSQAFVMTGMFAYIAGSPFVLQNIYGVSAQTFSLLFAINGAGIICAAQITGRMAKTHDERKLFVAGLFIAVIGSIALLLSLAFRLGLTAVCISLFIIVSSVGAVTTTGFSLAMQKQEKGAGSAAALLGLLPFIGGAAAAPLVGIAGEENAWPMAVSIFGFQLFAVLSYVLSAKRKIK</sequence>
<feature type="transmembrane region" description="Helical" evidence="9">
    <location>
        <begin position="373"/>
        <end position="393"/>
    </location>
</feature>
<dbReference type="InterPro" id="IPR011701">
    <property type="entry name" value="MFS"/>
</dbReference>
<feature type="transmembrane region" description="Helical" evidence="9">
    <location>
        <begin position="218"/>
        <end position="238"/>
    </location>
</feature>
<dbReference type="Gene3D" id="1.20.1720.10">
    <property type="entry name" value="Multidrug resistance protein D"/>
    <property type="match status" value="1"/>
</dbReference>
<dbReference type="NCBIfam" id="TIGR00710">
    <property type="entry name" value="efflux_Bcr_CflA"/>
    <property type="match status" value="1"/>
</dbReference>
<evidence type="ECO:0000256" key="4">
    <source>
        <dbReference type="ARBA" id="ARBA00022448"/>
    </source>
</evidence>